<organism evidence="2 3">
    <name type="scientific">Sulfobacillus harzensis</name>
    <dbReference type="NCBI Taxonomy" id="2729629"/>
    <lineage>
        <taxon>Bacteria</taxon>
        <taxon>Bacillati</taxon>
        <taxon>Bacillota</taxon>
        <taxon>Clostridia</taxon>
        <taxon>Eubacteriales</taxon>
        <taxon>Clostridiales Family XVII. Incertae Sedis</taxon>
        <taxon>Sulfobacillus</taxon>
    </lineage>
</organism>
<proteinExistence type="predicted"/>
<accession>A0A7Y0Q5N2</accession>
<evidence type="ECO:0000256" key="1">
    <source>
        <dbReference type="SAM" id="Phobius"/>
    </source>
</evidence>
<gene>
    <name evidence="2" type="ORF">HIJ39_19385</name>
</gene>
<feature type="transmembrane region" description="Helical" evidence="1">
    <location>
        <begin position="12"/>
        <end position="30"/>
    </location>
</feature>
<reference evidence="2 3" key="1">
    <citation type="submission" date="2020-04" db="EMBL/GenBank/DDBJ databases">
        <authorList>
            <person name="Zhang R."/>
            <person name="Schippers A."/>
        </authorList>
    </citation>
    <scope>NUCLEOTIDE SEQUENCE [LARGE SCALE GENOMIC DNA]</scope>
    <source>
        <strain evidence="2 3">DSM 109850</strain>
    </source>
</reference>
<protein>
    <submittedName>
        <fullName evidence="2">Uncharacterized protein</fullName>
    </submittedName>
</protein>
<evidence type="ECO:0000313" key="2">
    <source>
        <dbReference type="EMBL" id="NMP24484.1"/>
    </source>
</evidence>
<dbReference type="Proteomes" id="UP000533476">
    <property type="component" value="Unassembled WGS sequence"/>
</dbReference>
<keyword evidence="1" id="KW-0812">Transmembrane</keyword>
<keyword evidence="1" id="KW-1133">Transmembrane helix</keyword>
<evidence type="ECO:0000313" key="3">
    <source>
        <dbReference type="Proteomes" id="UP000533476"/>
    </source>
</evidence>
<keyword evidence="3" id="KW-1185">Reference proteome</keyword>
<name>A0A7Y0Q5N2_9FIRM</name>
<dbReference type="RefSeq" id="WP_169102641.1">
    <property type="nucleotide sequence ID" value="NZ_JABBVZ010000115.1"/>
</dbReference>
<dbReference type="AlphaFoldDB" id="A0A7Y0Q5N2"/>
<keyword evidence="1" id="KW-0472">Membrane</keyword>
<comment type="caution">
    <text evidence="2">The sequence shown here is derived from an EMBL/GenBank/DDBJ whole genome shotgun (WGS) entry which is preliminary data.</text>
</comment>
<dbReference type="EMBL" id="JABBVZ010000115">
    <property type="protein sequence ID" value="NMP24484.1"/>
    <property type="molecule type" value="Genomic_DNA"/>
</dbReference>
<sequence>MRHPIGGQSVSIPLLLFGLALLGIFVWVLIGRTLSSHTAQPVIQPPRVAQGIPPLRRPFVTGAAFPLHASVLSVTDRPTRLTRGTQATVVMALAPGSALCGYEVRYVLPVIAQVPGIAIDLVDVEPASGIATPGPQSPAFHGHNAAGHPVTTTGMAAVMRRYVQAYHLAGNPAIHVYVAPAQTRQAWHVRRFPTWAVVNARAGWRRCRRGRLP</sequence>